<dbReference type="RefSeq" id="WP_077027596.1">
    <property type="nucleotide sequence ID" value="NZ_CP017641.1"/>
</dbReference>
<dbReference type="EMBL" id="CP017641">
    <property type="protein sequence ID" value="APZ96604.1"/>
    <property type="molecule type" value="Genomic_DNA"/>
</dbReference>
<dbReference type="InterPro" id="IPR053137">
    <property type="entry name" value="NLR-like"/>
</dbReference>
<dbReference type="Pfam" id="PF07721">
    <property type="entry name" value="TPR_4"/>
    <property type="match status" value="1"/>
</dbReference>
<gene>
    <name evidence="2" type="ORF">Fuma_06276</name>
</gene>
<evidence type="ECO:0000256" key="1">
    <source>
        <dbReference type="PROSITE-ProRule" id="PRU00339"/>
    </source>
</evidence>
<dbReference type="Pfam" id="PF13424">
    <property type="entry name" value="TPR_12"/>
    <property type="match status" value="1"/>
</dbReference>
<organism evidence="2 3">
    <name type="scientific">Fuerstiella marisgermanici</name>
    <dbReference type="NCBI Taxonomy" id="1891926"/>
    <lineage>
        <taxon>Bacteria</taxon>
        <taxon>Pseudomonadati</taxon>
        <taxon>Planctomycetota</taxon>
        <taxon>Planctomycetia</taxon>
        <taxon>Planctomycetales</taxon>
        <taxon>Planctomycetaceae</taxon>
        <taxon>Fuerstiella</taxon>
    </lineage>
</organism>
<dbReference type="InterPro" id="IPR011990">
    <property type="entry name" value="TPR-like_helical_dom_sf"/>
</dbReference>
<dbReference type="GO" id="GO:0042802">
    <property type="term" value="F:identical protein binding"/>
    <property type="evidence" value="ECO:0007669"/>
    <property type="project" value="InterPro"/>
</dbReference>
<evidence type="ECO:0000313" key="2">
    <source>
        <dbReference type="EMBL" id="APZ96604.1"/>
    </source>
</evidence>
<name>A0A1P8WRC1_9PLAN</name>
<sequence length="440" mass="50596">MPKRTANRWRKKTELLQLLKEWEAIATELYGENSEAAWQARLFTINTDWKSGPFTKEARETIVERLTDILEQPAQDLSPGSGVRCEAMQLKAFVLNDLRRHDEAVSLHRELVAELEKRYPENHDRILHGRHDLAFALMNAGKEADAEDILRSVVAQSKNLLGEDHPRTLSALRQLGRALFRQRKLTEAAEIYEDAILIRKNSPLYVSQPIDIRDYGTLGTCYAGTEQFSKAEKYLRAVVENPGVKKSARFSLALNNYVACLQKQRKFDQVLATIEQYLTREFLLEIEKVLDERDIEHVDVFLRNMGKLLSKGAWDLAVGEGVSPERWLLAIAYGELATKLKEDPGHLNNYGVALFQNGDYVKAIDVFEKADSMIEGGDREHRMFLAMAHWHVGNHKEARKFYEQGFCWQEEQNELDEVLQRFSKMAEELMEFEPGVNSKL</sequence>
<dbReference type="SMART" id="SM00028">
    <property type="entry name" value="TPR"/>
    <property type="match status" value="4"/>
</dbReference>
<evidence type="ECO:0000313" key="3">
    <source>
        <dbReference type="Proteomes" id="UP000187735"/>
    </source>
</evidence>
<dbReference type="KEGG" id="fmr:Fuma_06276"/>
<dbReference type="SUPFAM" id="SSF48452">
    <property type="entry name" value="TPR-like"/>
    <property type="match status" value="2"/>
</dbReference>
<reference evidence="2 3" key="1">
    <citation type="journal article" date="2016" name="Front. Microbiol.">
        <title>Fuerstia marisgermanicae gen. nov., sp. nov., an Unusual Member of the Phylum Planctomycetes from the German Wadden Sea.</title>
        <authorList>
            <person name="Kohn T."/>
            <person name="Heuer A."/>
            <person name="Jogler M."/>
            <person name="Vollmers J."/>
            <person name="Boedeker C."/>
            <person name="Bunk B."/>
            <person name="Rast P."/>
            <person name="Borchert D."/>
            <person name="Glockner I."/>
            <person name="Freese H.M."/>
            <person name="Klenk H.P."/>
            <person name="Overmann J."/>
            <person name="Kaster A.K."/>
            <person name="Rohde M."/>
            <person name="Wiegand S."/>
            <person name="Jogler C."/>
        </authorList>
    </citation>
    <scope>NUCLEOTIDE SEQUENCE [LARGE SCALE GENOMIC DNA]</scope>
    <source>
        <strain evidence="2 3">NH11</strain>
    </source>
</reference>
<dbReference type="Gene3D" id="1.25.40.10">
    <property type="entry name" value="Tetratricopeptide repeat domain"/>
    <property type="match status" value="2"/>
</dbReference>
<dbReference type="OrthoDB" id="580767at2"/>
<proteinExistence type="predicted"/>
<dbReference type="AlphaFoldDB" id="A0A1P8WRC1"/>
<dbReference type="Proteomes" id="UP000187735">
    <property type="component" value="Chromosome"/>
</dbReference>
<keyword evidence="3" id="KW-1185">Reference proteome</keyword>
<dbReference type="STRING" id="1891926.Fuma_06276"/>
<dbReference type="InterPro" id="IPR011717">
    <property type="entry name" value="TPR-4"/>
</dbReference>
<feature type="repeat" description="TPR" evidence="1">
    <location>
        <begin position="169"/>
        <end position="202"/>
    </location>
</feature>
<keyword evidence="1" id="KW-0802">TPR repeat</keyword>
<dbReference type="Pfam" id="PF13432">
    <property type="entry name" value="TPR_16"/>
    <property type="match status" value="1"/>
</dbReference>
<dbReference type="PANTHER" id="PTHR46082">
    <property type="entry name" value="ATP/GTP-BINDING PROTEIN-RELATED"/>
    <property type="match status" value="1"/>
</dbReference>
<accession>A0A1P8WRC1</accession>
<protein>
    <submittedName>
        <fullName evidence="2">Type IV pilus biogenesis/stability protein</fullName>
    </submittedName>
</protein>
<dbReference type="InterPro" id="IPR019734">
    <property type="entry name" value="TPR_rpt"/>
</dbReference>
<dbReference type="PROSITE" id="PS50005">
    <property type="entry name" value="TPR"/>
    <property type="match status" value="1"/>
</dbReference>
<dbReference type="PANTHER" id="PTHR46082:SF6">
    <property type="entry name" value="AAA+ ATPASE DOMAIN-CONTAINING PROTEIN-RELATED"/>
    <property type="match status" value="1"/>
</dbReference>